<protein>
    <submittedName>
        <fullName evidence="2">Uncharacterized protein</fullName>
    </submittedName>
</protein>
<accession>F0F039</accession>
<gene>
    <name evidence="2" type="ORF">HMPREF9098_1473</name>
</gene>
<organism evidence="2 3">
    <name type="scientific">Kingella denitrificans ATCC 33394</name>
    <dbReference type="NCBI Taxonomy" id="888741"/>
    <lineage>
        <taxon>Bacteria</taxon>
        <taxon>Pseudomonadati</taxon>
        <taxon>Pseudomonadota</taxon>
        <taxon>Betaproteobacteria</taxon>
        <taxon>Neisseriales</taxon>
        <taxon>Neisseriaceae</taxon>
        <taxon>Kingella</taxon>
    </lineage>
</organism>
<name>F0F039_9NEIS</name>
<evidence type="ECO:0000313" key="2">
    <source>
        <dbReference type="EMBL" id="EGC17073.1"/>
    </source>
</evidence>
<evidence type="ECO:0000256" key="1">
    <source>
        <dbReference type="SAM" id="MobiDB-lite"/>
    </source>
</evidence>
<proteinExistence type="predicted"/>
<feature type="region of interest" description="Disordered" evidence="1">
    <location>
        <begin position="1"/>
        <end position="20"/>
    </location>
</feature>
<dbReference type="Proteomes" id="UP000004088">
    <property type="component" value="Unassembled WGS sequence"/>
</dbReference>
<dbReference type="HOGENOM" id="CLU_3217365_0_0_4"/>
<comment type="caution">
    <text evidence="2">The sequence shown here is derived from an EMBL/GenBank/DDBJ whole genome shotgun (WGS) entry which is preliminary data.</text>
</comment>
<dbReference type="EMBL" id="AEWV01000023">
    <property type="protein sequence ID" value="EGC17073.1"/>
    <property type="molecule type" value="Genomic_DNA"/>
</dbReference>
<keyword evidence="3" id="KW-1185">Reference proteome</keyword>
<reference evidence="2 3" key="1">
    <citation type="submission" date="2011-01" db="EMBL/GenBank/DDBJ databases">
        <authorList>
            <person name="Muzny D."/>
            <person name="Qin X."/>
            <person name="Deng J."/>
            <person name="Jiang H."/>
            <person name="Liu Y."/>
            <person name="Qu J."/>
            <person name="Song X.-Z."/>
            <person name="Zhang L."/>
            <person name="Thornton R."/>
            <person name="Coyle M."/>
            <person name="Francisco L."/>
            <person name="Jackson L."/>
            <person name="Javaid M."/>
            <person name="Korchina V."/>
            <person name="Kovar C."/>
            <person name="Mata R."/>
            <person name="Mathew T."/>
            <person name="Ngo R."/>
            <person name="Nguyen L."/>
            <person name="Nguyen N."/>
            <person name="Okwuonu G."/>
            <person name="Ongeri F."/>
            <person name="Pham C."/>
            <person name="Simmons D."/>
            <person name="Wilczek-Boney K."/>
            <person name="Hale W."/>
            <person name="Jakkamsetti A."/>
            <person name="Pham P."/>
            <person name="Ruth R."/>
            <person name="San Lucas F."/>
            <person name="Warren J."/>
            <person name="Zhang J."/>
            <person name="Zhao Z."/>
            <person name="Zhou C."/>
            <person name="Zhu D."/>
            <person name="Lee S."/>
            <person name="Bess C."/>
            <person name="Blankenburg K."/>
            <person name="Forbes L."/>
            <person name="Fu Q."/>
            <person name="Gubbala S."/>
            <person name="Hirani K."/>
            <person name="Jayaseelan J.C."/>
            <person name="Lara F."/>
            <person name="Munidasa M."/>
            <person name="Palculict T."/>
            <person name="Patil S."/>
            <person name="Pu L.-L."/>
            <person name="Saada N."/>
            <person name="Tang L."/>
            <person name="Weissenberger G."/>
            <person name="Zhu Y."/>
            <person name="Hemphill L."/>
            <person name="Shang Y."/>
            <person name="Youmans B."/>
            <person name="Ayvaz T."/>
            <person name="Ross M."/>
            <person name="Santibanez J."/>
            <person name="Aqrawi P."/>
            <person name="Gross S."/>
            <person name="Joshi V."/>
            <person name="Fowler G."/>
            <person name="Nazareth L."/>
            <person name="Reid J."/>
            <person name="Worley K."/>
            <person name="Petrosino J."/>
            <person name="Highlander S."/>
            <person name="Gibbs R."/>
        </authorList>
    </citation>
    <scope>NUCLEOTIDE SEQUENCE [LARGE SCALE GENOMIC DNA]</scope>
    <source>
        <strain evidence="2 3">ATCC 33394</strain>
    </source>
</reference>
<dbReference type="AlphaFoldDB" id="F0F039"/>
<sequence length="44" mass="4951">MIKPRKHCPEPSQKSSLHSENQSAGCFYTAINDYLTVNLPFIIA</sequence>
<evidence type="ECO:0000313" key="3">
    <source>
        <dbReference type="Proteomes" id="UP000004088"/>
    </source>
</evidence>